<feature type="region of interest" description="Disordered" evidence="1">
    <location>
        <begin position="1"/>
        <end position="35"/>
    </location>
</feature>
<organism evidence="2 3">
    <name type="scientific">Aldrovandia affinis</name>
    <dbReference type="NCBI Taxonomy" id="143900"/>
    <lineage>
        <taxon>Eukaryota</taxon>
        <taxon>Metazoa</taxon>
        <taxon>Chordata</taxon>
        <taxon>Craniata</taxon>
        <taxon>Vertebrata</taxon>
        <taxon>Euteleostomi</taxon>
        <taxon>Actinopterygii</taxon>
        <taxon>Neopterygii</taxon>
        <taxon>Teleostei</taxon>
        <taxon>Notacanthiformes</taxon>
        <taxon>Halosauridae</taxon>
        <taxon>Aldrovandia</taxon>
    </lineage>
</organism>
<accession>A0AAD7WSI0</accession>
<evidence type="ECO:0000256" key="1">
    <source>
        <dbReference type="SAM" id="MobiDB-lite"/>
    </source>
</evidence>
<evidence type="ECO:0000313" key="2">
    <source>
        <dbReference type="EMBL" id="KAJ8407398.1"/>
    </source>
</evidence>
<protein>
    <submittedName>
        <fullName evidence="2">Uncharacterized protein</fullName>
    </submittedName>
</protein>
<sequence>MTTEGAEELRGNERSFIGGISPSVMESPRTCGKRIKWPSRPSDLWPYRHMEPPLGLGGGGSGPGRVGARLMFPAHATQSAPRLLQAYGGQLGKWPE</sequence>
<name>A0AAD7WSI0_9TELE</name>
<dbReference type="EMBL" id="JAINUG010000039">
    <property type="protein sequence ID" value="KAJ8407398.1"/>
    <property type="molecule type" value="Genomic_DNA"/>
</dbReference>
<dbReference type="AlphaFoldDB" id="A0AAD7WSI0"/>
<comment type="caution">
    <text evidence="2">The sequence shown here is derived from an EMBL/GenBank/DDBJ whole genome shotgun (WGS) entry which is preliminary data.</text>
</comment>
<gene>
    <name evidence="2" type="ORF">AAFF_G00279720</name>
</gene>
<evidence type="ECO:0000313" key="3">
    <source>
        <dbReference type="Proteomes" id="UP001221898"/>
    </source>
</evidence>
<keyword evidence="3" id="KW-1185">Reference proteome</keyword>
<proteinExistence type="predicted"/>
<reference evidence="2" key="1">
    <citation type="journal article" date="2023" name="Science">
        <title>Genome structures resolve the early diversification of teleost fishes.</title>
        <authorList>
            <person name="Parey E."/>
            <person name="Louis A."/>
            <person name="Montfort J."/>
            <person name="Bouchez O."/>
            <person name="Roques C."/>
            <person name="Iampietro C."/>
            <person name="Lluch J."/>
            <person name="Castinel A."/>
            <person name="Donnadieu C."/>
            <person name="Desvignes T."/>
            <person name="Floi Bucao C."/>
            <person name="Jouanno E."/>
            <person name="Wen M."/>
            <person name="Mejri S."/>
            <person name="Dirks R."/>
            <person name="Jansen H."/>
            <person name="Henkel C."/>
            <person name="Chen W.J."/>
            <person name="Zahm M."/>
            <person name="Cabau C."/>
            <person name="Klopp C."/>
            <person name="Thompson A.W."/>
            <person name="Robinson-Rechavi M."/>
            <person name="Braasch I."/>
            <person name="Lecointre G."/>
            <person name="Bobe J."/>
            <person name="Postlethwait J.H."/>
            <person name="Berthelot C."/>
            <person name="Roest Crollius H."/>
            <person name="Guiguen Y."/>
        </authorList>
    </citation>
    <scope>NUCLEOTIDE SEQUENCE</scope>
    <source>
        <strain evidence="2">NC1722</strain>
    </source>
</reference>
<dbReference type="Proteomes" id="UP001221898">
    <property type="component" value="Unassembled WGS sequence"/>
</dbReference>